<protein>
    <recommendedName>
        <fullName evidence="1">Integrase catalytic domain-containing protein</fullName>
    </recommendedName>
</protein>
<proteinExistence type="predicted"/>
<organism evidence="2 3">
    <name type="scientific">Oedothorax gibbosus</name>
    <dbReference type="NCBI Taxonomy" id="931172"/>
    <lineage>
        <taxon>Eukaryota</taxon>
        <taxon>Metazoa</taxon>
        <taxon>Ecdysozoa</taxon>
        <taxon>Arthropoda</taxon>
        <taxon>Chelicerata</taxon>
        <taxon>Arachnida</taxon>
        <taxon>Araneae</taxon>
        <taxon>Araneomorphae</taxon>
        <taxon>Entelegynae</taxon>
        <taxon>Araneoidea</taxon>
        <taxon>Linyphiidae</taxon>
        <taxon>Erigoninae</taxon>
        <taxon>Oedothorax</taxon>
    </lineage>
</organism>
<dbReference type="InterPro" id="IPR036397">
    <property type="entry name" value="RNaseH_sf"/>
</dbReference>
<evidence type="ECO:0000313" key="2">
    <source>
        <dbReference type="EMBL" id="KAG8194788.1"/>
    </source>
</evidence>
<dbReference type="GO" id="GO:0003676">
    <property type="term" value="F:nucleic acid binding"/>
    <property type="evidence" value="ECO:0007669"/>
    <property type="project" value="InterPro"/>
</dbReference>
<dbReference type="PANTHER" id="PTHR47331">
    <property type="entry name" value="PHD-TYPE DOMAIN-CONTAINING PROTEIN"/>
    <property type="match status" value="1"/>
</dbReference>
<evidence type="ECO:0000313" key="3">
    <source>
        <dbReference type="Proteomes" id="UP000827092"/>
    </source>
</evidence>
<gene>
    <name evidence="2" type="ORF">JTE90_017229</name>
</gene>
<accession>A0AAV6VFK0</accession>
<dbReference type="AlphaFoldDB" id="A0AAV6VFK0"/>
<dbReference type="SUPFAM" id="SSF53098">
    <property type="entry name" value="Ribonuclease H-like"/>
    <property type="match status" value="1"/>
</dbReference>
<feature type="domain" description="Integrase catalytic" evidence="1">
    <location>
        <begin position="212"/>
        <end position="360"/>
    </location>
</feature>
<dbReference type="GO" id="GO:0015074">
    <property type="term" value="P:DNA integration"/>
    <property type="evidence" value="ECO:0007669"/>
    <property type="project" value="InterPro"/>
</dbReference>
<dbReference type="Gene3D" id="1.10.340.70">
    <property type="match status" value="1"/>
</dbReference>
<comment type="caution">
    <text evidence="2">The sequence shown here is derived from an EMBL/GenBank/DDBJ whole genome shotgun (WGS) entry which is preliminary data.</text>
</comment>
<reference evidence="2 3" key="1">
    <citation type="journal article" date="2022" name="Nat. Ecol. Evol.">
        <title>A masculinizing supergene underlies an exaggerated male reproductive morph in a spider.</title>
        <authorList>
            <person name="Hendrickx F."/>
            <person name="De Corte Z."/>
            <person name="Sonet G."/>
            <person name="Van Belleghem S.M."/>
            <person name="Kostlbacher S."/>
            <person name="Vangestel C."/>
        </authorList>
    </citation>
    <scope>NUCLEOTIDE SEQUENCE [LARGE SCALE GENOMIC DNA]</scope>
    <source>
        <strain evidence="2">W744_W776</strain>
    </source>
</reference>
<dbReference type="EMBL" id="JAFNEN010000098">
    <property type="protein sequence ID" value="KAG8194788.1"/>
    <property type="molecule type" value="Genomic_DNA"/>
</dbReference>
<evidence type="ECO:0000259" key="1">
    <source>
        <dbReference type="PROSITE" id="PS50994"/>
    </source>
</evidence>
<sequence length="360" mass="41332">MTSSLWWNGPNWLVQEESSWPTNIPDLSNLKQFSSLRKVHRITAWILRFVNNARPKSSKLSVPLGATEISSAQTYWIRATQQRHYKEEVADLSKGKELDKSSTVRSTNPFLDKQGLLRLKGRLQFSNVSENEKQPWLLPSKDSYTELVVRDAHDKVLHAGVDATLAQVRESFWIVKGRQSIKTTIRECCICKRYSARPGSEEMAPLPPDRILEAPPFATTGLDFAGPLITKDSEEKHYILLFTCGVTRALHIELVNSMSTENFILAFRRFISRRGLCNTIYSDNAKTFKRADKELSKIWKCISHPSVKNMFANYGILWKYSVEKGPWWGGFWERQVRTIKTSLKKVIGRSTLCVKELETF</sequence>
<dbReference type="InterPro" id="IPR001584">
    <property type="entry name" value="Integrase_cat-core"/>
</dbReference>
<name>A0AAV6VFK0_9ARAC</name>
<dbReference type="Proteomes" id="UP000827092">
    <property type="component" value="Unassembled WGS sequence"/>
</dbReference>
<dbReference type="Gene3D" id="3.30.420.10">
    <property type="entry name" value="Ribonuclease H-like superfamily/Ribonuclease H"/>
    <property type="match status" value="1"/>
</dbReference>
<dbReference type="Pfam" id="PF17921">
    <property type="entry name" value="Integrase_H2C2"/>
    <property type="match status" value="1"/>
</dbReference>
<dbReference type="InterPro" id="IPR012337">
    <property type="entry name" value="RNaseH-like_sf"/>
</dbReference>
<dbReference type="PROSITE" id="PS50994">
    <property type="entry name" value="INTEGRASE"/>
    <property type="match status" value="1"/>
</dbReference>
<dbReference type="InterPro" id="IPR041588">
    <property type="entry name" value="Integrase_H2C2"/>
</dbReference>
<keyword evidence="3" id="KW-1185">Reference proteome</keyword>